<proteinExistence type="predicted"/>
<feature type="region of interest" description="Disordered" evidence="1">
    <location>
        <begin position="317"/>
        <end position="339"/>
    </location>
</feature>
<organism evidence="3 4">
    <name type="scientific">Emiliania huxleyi (strain CCMP1516)</name>
    <dbReference type="NCBI Taxonomy" id="280463"/>
    <lineage>
        <taxon>Eukaryota</taxon>
        <taxon>Haptista</taxon>
        <taxon>Haptophyta</taxon>
        <taxon>Prymnesiophyceae</taxon>
        <taxon>Isochrysidales</taxon>
        <taxon>Noelaerhabdaceae</taxon>
        <taxon>Emiliania</taxon>
    </lineage>
</organism>
<keyword evidence="2" id="KW-0472">Membrane</keyword>
<sequence>MSTTQDLLLASPDLDTQLVLGLLQAVAWWVITRTLGALIAQSFSTKPWRDRWLALCKSTNERSYGVFFDDDVEHFHMATNMLAVGFQHAVGGALCLPSALGFASPLAFALARHGALCEVGWELQDVAVRLTQLLFGGKVGRARNPAGLLLILGIHHAMALSLVIPVNVFYPQHRGIHEMVFLLQGAAAVAMFAQNYGYTLDIQTRRGLRAMKANVLVVWAVILWSRVLRFAWVFSVILREIVEDGNLALSAVGAAVVLAMSYVNYIFFADATKKMLKFGRMRPPSPDSPDAKRRLSEAAALAQGAFGATRTSATLQRWASGEEDPAAAAQRLGEEKKER</sequence>
<dbReference type="HOGENOM" id="CLU_819986_0_0_1"/>
<dbReference type="eggNOG" id="ENOG502SZEV">
    <property type="taxonomic scope" value="Eukaryota"/>
</dbReference>
<evidence type="ECO:0008006" key="5">
    <source>
        <dbReference type="Google" id="ProtNLM"/>
    </source>
</evidence>
<accession>A0A0D3HYJ8</accession>
<evidence type="ECO:0000256" key="2">
    <source>
        <dbReference type="SAM" id="Phobius"/>
    </source>
</evidence>
<reference evidence="4" key="1">
    <citation type="journal article" date="2013" name="Nature">
        <title>Pan genome of the phytoplankton Emiliania underpins its global distribution.</title>
        <authorList>
            <person name="Read B.A."/>
            <person name="Kegel J."/>
            <person name="Klute M.J."/>
            <person name="Kuo A."/>
            <person name="Lefebvre S.C."/>
            <person name="Maumus F."/>
            <person name="Mayer C."/>
            <person name="Miller J."/>
            <person name="Monier A."/>
            <person name="Salamov A."/>
            <person name="Young J."/>
            <person name="Aguilar M."/>
            <person name="Claverie J.M."/>
            <person name="Frickenhaus S."/>
            <person name="Gonzalez K."/>
            <person name="Herman E.K."/>
            <person name="Lin Y.C."/>
            <person name="Napier J."/>
            <person name="Ogata H."/>
            <person name="Sarno A.F."/>
            <person name="Shmutz J."/>
            <person name="Schroeder D."/>
            <person name="de Vargas C."/>
            <person name="Verret F."/>
            <person name="von Dassow P."/>
            <person name="Valentin K."/>
            <person name="Van de Peer Y."/>
            <person name="Wheeler G."/>
            <person name="Dacks J.B."/>
            <person name="Delwiche C.F."/>
            <person name="Dyhrman S.T."/>
            <person name="Glockner G."/>
            <person name="John U."/>
            <person name="Richards T."/>
            <person name="Worden A.Z."/>
            <person name="Zhang X."/>
            <person name="Grigoriev I.V."/>
            <person name="Allen A.E."/>
            <person name="Bidle K."/>
            <person name="Borodovsky M."/>
            <person name="Bowler C."/>
            <person name="Brownlee C."/>
            <person name="Cock J.M."/>
            <person name="Elias M."/>
            <person name="Gladyshev V.N."/>
            <person name="Groth M."/>
            <person name="Guda C."/>
            <person name="Hadaegh A."/>
            <person name="Iglesias-Rodriguez M.D."/>
            <person name="Jenkins J."/>
            <person name="Jones B.M."/>
            <person name="Lawson T."/>
            <person name="Leese F."/>
            <person name="Lindquist E."/>
            <person name="Lobanov A."/>
            <person name="Lomsadze A."/>
            <person name="Malik S.B."/>
            <person name="Marsh M.E."/>
            <person name="Mackinder L."/>
            <person name="Mock T."/>
            <person name="Mueller-Roeber B."/>
            <person name="Pagarete A."/>
            <person name="Parker M."/>
            <person name="Probert I."/>
            <person name="Quesneville H."/>
            <person name="Raines C."/>
            <person name="Rensing S.A."/>
            <person name="Riano-Pachon D.M."/>
            <person name="Richier S."/>
            <person name="Rokitta S."/>
            <person name="Shiraiwa Y."/>
            <person name="Soanes D.M."/>
            <person name="van der Giezen M."/>
            <person name="Wahlund T.M."/>
            <person name="Williams B."/>
            <person name="Wilson W."/>
            <person name="Wolfe G."/>
            <person name="Wurch L.L."/>
        </authorList>
    </citation>
    <scope>NUCLEOTIDE SEQUENCE</scope>
</reference>
<dbReference type="Proteomes" id="UP000013827">
    <property type="component" value="Unassembled WGS sequence"/>
</dbReference>
<name>A0A0D3HYJ8_EMIH1</name>
<dbReference type="PaxDb" id="2903-EOD04083"/>
<dbReference type="GeneID" id="17250280"/>
<feature type="transmembrane region" description="Helical" evidence="2">
    <location>
        <begin position="247"/>
        <end position="268"/>
    </location>
</feature>
<dbReference type="EnsemblProtists" id="EOD04083">
    <property type="protein sequence ID" value="EOD04083"/>
    <property type="gene ID" value="EMIHUDRAFT_453971"/>
</dbReference>
<dbReference type="AlphaFoldDB" id="A0A0D3HYJ8"/>
<reference evidence="3" key="2">
    <citation type="submission" date="2024-10" db="UniProtKB">
        <authorList>
            <consortium name="EnsemblProtists"/>
        </authorList>
    </citation>
    <scope>IDENTIFICATION</scope>
</reference>
<keyword evidence="4" id="KW-1185">Reference proteome</keyword>
<keyword evidence="2" id="KW-1133">Transmembrane helix</keyword>
<feature type="transmembrane region" description="Helical" evidence="2">
    <location>
        <begin position="20"/>
        <end position="40"/>
    </location>
</feature>
<dbReference type="KEGG" id="ehx:EMIHUDRAFT_453971"/>
<feature type="transmembrane region" description="Helical" evidence="2">
    <location>
        <begin position="213"/>
        <end position="235"/>
    </location>
</feature>
<evidence type="ECO:0000313" key="3">
    <source>
        <dbReference type="EnsemblProtists" id="EOD04083"/>
    </source>
</evidence>
<protein>
    <recommendedName>
        <fullName evidence="5">TLC domain-containing protein</fullName>
    </recommendedName>
</protein>
<evidence type="ECO:0000313" key="4">
    <source>
        <dbReference type="Proteomes" id="UP000013827"/>
    </source>
</evidence>
<evidence type="ECO:0000256" key="1">
    <source>
        <dbReference type="SAM" id="MobiDB-lite"/>
    </source>
</evidence>
<feature type="transmembrane region" description="Helical" evidence="2">
    <location>
        <begin position="148"/>
        <end position="170"/>
    </location>
</feature>
<feature type="transmembrane region" description="Helical" evidence="2">
    <location>
        <begin position="176"/>
        <end position="193"/>
    </location>
</feature>
<keyword evidence="2" id="KW-0812">Transmembrane</keyword>
<dbReference type="RefSeq" id="XP_005756512.1">
    <property type="nucleotide sequence ID" value="XM_005756455.1"/>
</dbReference>